<sequence>MHRHEHGAGAVLPSSWASPMAGLLKMNFDGGMVGSGCWGWGFVIRNPEGDVVMAGARQGKGFVNLEVEEARACLFGLKQAQEVGFSYLIIEGDCLTLIQSRRSGTIHDNAVGLFISDVLEQVKFFQFFSWIGWGRMSQIRIPYRISDGGSWGYKRCRRTPHQPGLWEEDNGRVTYGKIS</sequence>
<dbReference type="GO" id="GO:0003676">
    <property type="term" value="F:nucleic acid binding"/>
    <property type="evidence" value="ECO:0007669"/>
    <property type="project" value="InterPro"/>
</dbReference>
<accession>A0A9Q1QAH8</accession>
<dbReference type="InterPro" id="IPR036397">
    <property type="entry name" value="RNaseH_sf"/>
</dbReference>
<dbReference type="PANTHER" id="PTHR47074:SF11">
    <property type="entry name" value="REVERSE TRANSCRIPTASE-LIKE PROTEIN"/>
    <property type="match status" value="1"/>
</dbReference>
<dbReference type="EMBL" id="JAKOGI010000488">
    <property type="protein sequence ID" value="KAJ8434296.1"/>
    <property type="molecule type" value="Genomic_DNA"/>
</dbReference>
<dbReference type="InterPro" id="IPR044730">
    <property type="entry name" value="RNase_H-like_dom_plant"/>
</dbReference>
<evidence type="ECO:0000313" key="3">
    <source>
        <dbReference type="Proteomes" id="UP001153076"/>
    </source>
</evidence>
<dbReference type="InterPro" id="IPR012337">
    <property type="entry name" value="RNaseH-like_sf"/>
</dbReference>
<protein>
    <recommendedName>
        <fullName evidence="1">RNase H type-1 domain-containing protein</fullName>
    </recommendedName>
</protein>
<dbReference type="GO" id="GO:0004523">
    <property type="term" value="F:RNA-DNA hybrid ribonuclease activity"/>
    <property type="evidence" value="ECO:0007669"/>
    <property type="project" value="InterPro"/>
</dbReference>
<dbReference type="Gene3D" id="3.30.420.10">
    <property type="entry name" value="Ribonuclease H-like superfamily/Ribonuclease H"/>
    <property type="match status" value="1"/>
</dbReference>
<dbReference type="InterPro" id="IPR002156">
    <property type="entry name" value="RNaseH_domain"/>
</dbReference>
<keyword evidence="3" id="KW-1185">Reference proteome</keyword>
<reference evidence="2" key="1">
    <citation type="submission" date="2022-04" db="EMBL/GenBank/DDBJ databases">
        <title>Carnegiea gigantea Genome sequencing and assembly v2.</title>
        <authorList>
            <person name="Copetti D."/>
            <person name="Sanderson M.J."/>
            <person name="Burquez A."/>
            <person name="Wojciechowski M.F."/>
        </authorList>
    </citation>
    <scope>NUCLEOTIDE SEQUENCE</scope>
    <source>
        <strain evidence="2">SGP5-SGP5p</strain>
        <tissue evidence="2">Aerial part</tissue>
    </source>
</reference>
<dbReference type="SUPFAM" id="SSF53098">
    <property type="entry name" value="Ribonuclease H-like"/>
    <property type="match status" value="1"/>
</dbReference>
<name>A0A9Q1QAH8_9CARY</name>
<dbReference type="Proteomes" id="UP001153076">
    <property type="component" value="Unassembled WGS sequence"/>
</dbReference>
<dbReference type="OrthoDB" id="1906820at2759"/>
<proteinExistence type="predicted"/>
<gene>
    <name evidence="2" type="ORF">Cgig2_009271</name>
</gene>
<organism evidence="2 3">
    <name type="scientific">Carnegiea gigantea</name>
    <dbReference type="NCBI Taxonomy" id="171969"/>
    <lineage>
        <taxon>Eukaryota</taxon>
        <taxon>Viridiplantae</taxon>
        <taxon>Streptophyta</taxon>
        <taxon>Embryophyta</taxon>
        <taxon>Tracheophyta</taxon>
        <taxon>Spermatophyta</taxon>
        <taxon>Magnoliopsida</taxon>
        <taxon>eudicotyledons</taxon>
        <taxon>Gunneridae</taxon>
        <taxon>Pentapetalae</taxon>
        <taxon>Caryophyllales</taxon>
        <taxon>Cactineae</taxon>
        <taxon>Cactaceae</taxon>
        <taxon>Cactoideae</taxon>
        <taxon>Echinocereeae</taxon>
        <taxon>Carnegiea</taxon>
    </lineage>
</organism>
<dbReference type="PANTHER" id="PTHR47074">
    <property type="entry name" value="BNAC02G40300D PROTEIN"/>
    <property type="match status" value="1"/>
</dbReference>
<evidence type="ECO:0000259" key="1">
    <source>
        <dbReference type="Pfam" id="PF13456"/>
    </source>
</evidence>
<comment type="caution">
    <text evidence="2">The sequence shown here is derived from an EMBL/GenBank/DDBJ whole genome shotgun (WGS) entry which is preliminary data.</text>
</comment>
<dbReference type="InterPro" id="IPR052929">
    <property type="entry name" value="RNase_H-like_EbsB-rel"/>
</dbReference>
<dbReference type="CDD" id="cd06222">
    <property type="entry name" value="RNase_H_like"/>
    <property type="match status" value="1"/>
</dbReference>
<evidence type="ECO:0000313" key="2">
    <source>
        <dbReference type="EMBL" id="KAJ8434296.1"/>
    </source>
</evidence>
<dbReference type="Pfam" id="PF13456">
    <property type="entry name" value="RVT_3"/>
    <property type="match status" value="1"/>
</dbReference>
<feature type="domain" description="RNase H type-1" evidence="1">
    <location>
        <begin position="27"/>
        <end position="130"/>
    </location>
</feature>
<dbReference type="AlphaFoldDB" id="A0A9Q1QAH8"/>